<dbReference type="OrthoDB" id="156886at2759"/>
<dbReference type="PANTHER" id="PTHR13281">
    <property type="entry name" value="TRANSMEMBRANE PROTEIN 70, MITOCHONDRIAL"/>
    <property type="match status" value="1"/>
</dbReference>
<dbReference type="Pfam" id="PF06979">
    <property type="entry name" value="TMEM70"/>
    <property type="match status" value="1"/>
</dbReference>
<organism evidence="3 4">
    <name type="scientific">Orchesella cincta</name>
    <name type="common">Springtail</name>
    <name type="synonym">Podura cincta</name>
    <dbReference type="NCBI Taxonomy" id="48709"/>
    <lineage>
        <taxon>Eukaryota</taxon>
        <taxon>Metazoa</taxon>
        <taxon>Ecdysozoa</taxon>
        <taxon>Arthropoda</taxon>
        <taxon>Hexapoda</taxon>
        <taxon>Collembola</taxon>
        <taxon>Entomobryomorpha</taxon>
        <taxon>Entomobryoidea</taxon>
        <taxon>Orchesellidae</taxon>
        <taxon>Orchesellinae</taxon>
        <taxon>Orchesella</taxon>
    </lineage>
</organism>
<dbReference type="GO" id="GO:0033615">
    <property type="term" value="P:mitochondrial proton-transporting ATP synthase complex assembly"/>
    <property type="evidence" value="ECO:0007669"/>
    <property type="project" value="TreeGrafter"/>
</dbReference>
<proteinExistence type="inferred from homology"/>
<evidence type="ECO:0000256" key="2">
    <source>
        <dbReference type="SAM" id="Phobius"/>
    </source>
</evidence>
<evidence type="ECO:0000256" key="1">
    <source>
        <dbReference type="ARBA" id="ARBA00005280"/>
    </source>
</evidence>
<evidence type="ECO:0000313" key="3">
    <source>
        <dbReference type="EMBL" id="ODM93964.1"/>
    </source>
</evidence>
<keyword evidence="2" id="KW-0472">Membrane</keyword>
<dbReference type="InterPro" id="IPR045325">
    <property type="entry name" value="TMEM70/TMEM186/TMEM223"/>
</dbReference>
<comment type="similarity">
    <text evidence="1">Belongs to the TMEM70 family.</text>
</comment>
<gene>
    <name evidence="3" type="ORF">Ocin01_12726</name>
</gene>
<accession>A0A1D2MMC8</accession>
<reference evidence="3 4" key="1">
    <citation type="journal article" date="2016" name="Genome Biol. Evol.">
        <title>Gene Family Evolution Reflects Adaptation to Soil Environmental Stressors in the Genome of the Collembolan Orchesella cincta.</title>
        <authorList>
            <person name="Faddeeva-Vakhrusheva A."/>
            <person name="Derks M.F."/>
            <person name="Anvar S.Y."/>
            <person name="Agamennone V."/>
            <person name="Suring W."/>
            <person name="Smit S."/>
            <person name="van Straalen N.M."/>
            <person name="Roelofs D."/>
        </authorList>
    </citation>
    <scope>NUCLEOTIDE SEQUENCE [LARGE SCALE GENOMIC DNA]</scope>
    <source>
        <tissue evidence="3">Mixed pool</tissue>
    </source>
</reference>
<dbReference type="AlphaFoldDB" id="A0A1D2MMC8"/>
<dbReference type="STRING" id="48709.A0A1D2MMC8"/>
<evidence type="ECO:0000313" key="4">
    <source>
        <dbReference type="Proteomes" id="UP000094527"/>
    </source>
</evidence>
<dbReference type="PANTHER" id="PTHR13281:SF0">
    <property type="entry name" value="TRANSMEMBRANE PROTEIN 70, MITOCHONDRIAL"/>
    <property type="match status" value="1"/>
</dbReference>
<feature type="transmembrane region" description="Helical" evidence="2">
    <location>
        <begin position="124"/>
        <end position="141"/>
    </location>
</feature>
<protein>
    <submittedName>
        <fullName evidence="3">Transmembrane protein</fullName>
    </submittedName>
</protein>
<sequence>MAINCVSLFLMRSTTRQSLRSVQSLRSICQCSNNQGVIAFTSNRGFNSLPPNFQLNTAATHKLSSNPAPLSPPNEDTRKENEALLSRISEGLKLKKQMLEEPEETEPHVIYEGVLTGQMKRLKLFSLTTSGMGLAMQPVLIQKAAEIPLAGSVAAFGMVGFFTFGTPFLIHLIAKKYVTEVIYDPQRDEYQATTFTFFMRKKKTVFKIDDVKVPDVPGPFTTLTIKTEEGKYVPFFLAPEAFLKPSHYGRFMGYDKPIDLRLTPQNTDSNNSKSERRNE</sequence>
<feature type="transmembrane region" description="Helical" evidence="2">
    <location>
        <begin position="147"/>
        <end position="170"/>
    </location>
</feature>
<keyword evidence="4" id="KW-1185">Reference proteome</keyword>
<dbReference type="GO" id="GO:0031966">
    <property type="term" value="C:mitochondrial membrane"/>
    <property type="evidence" value="ECO:0007669"/>
    <property type="project" value="TreeGrafter"/>
</dbReference>
<dbReference type="Proteomes" id="UP000094527">
    <property type="component" value="Unassembled WGS sequence"/>
</dbReference>
<dbReference type="OMA" id="YVTEVIY"/>
<dbReference type="InterPro" id="IPR009724">
    <property type="entry name" value="TMEM70"/>
</dbReference>
<dbReference type="EMBL" id="LJIJ01000883">
    <property type="protein sequence ID" value="ODM93964.1"/>
    <property type="molecule type" value="Genomic_DNA"/>
</dbReference>
<keyword evidence="2 3" id="KW-0812">Transmembrane</keyword>
<keyword evidence="2" id="KW-1133">Transmembrane helix</keyword>
<comment type="caution">
    <text evidence="3">The sequence shown here is derived from an EMBL/GenBank/DDBJ whole genome shotgun (WGS) entry which is preliminary data.</text>
</comment>
<name>A0A1D2MMC8_ORCCI</name>